<name>A0AAD3HBW5_9STRA</name>
<evidence type="ECO:0000256" key="2">
    <source>
        <dbReference type="SAM" id="Phobius"/>
    </source>
</evidence>
<comment type="caution">
    <text evidence="3">The sequence shown here is derived from an EMBL/GenBank/DDBJ whole genome shotgun (WGS) entry which is preliminary data.</text>
</comment>
<protein>
    <submittedName>
        <fullName evidence="3">Uncharacterized protein</fullName>
    </submittedName>
</protein>
<organism evidence="3 4">
    <name type="scientific">Chaetoceros tenuissimus</name>
    <dbReference type="NCBI Taxonomy" id="426638"/>
    <lineage>
        <taxon>Eukaryota</taxon>
        <taxon>Sar</taxon>
        <taxon>Stramenopiles</taxon>
        <taxon>Ochrophyta</taxon>
        <taxon>Bacillariophyta</taxon>
        <taxon>Coscinodiscophyceae</taxon>
        <taxon>Chaetocerotophycidae</taxon>
        <taxon>Chaetocerotales</taxon>
        <taxon>Chaetocerotaceae</taxon>
        <taxon>Chaetoceros</taxon>
    </lineage>
</organism>
<keyword evidence="2" id="KW-0812">Transmembrane</keyword>
<reference evidence="3 4" key="1">
    <citation type="journal article" date="2021" name="Sci. Rep.">
        <title>The genome of the diatom Chaetoceros tenuissimus carries an ancient integrated fragment of an extant virus.</title>
        <authorList>
            <person name="Hongo Y."/>
            <person name="Kimura K."/>
            <person name="Takaki Y."/>
            <person name="Yoshida Y."/>
            <person name="Baba S."/>
            <person name="Kobayashi G."/>
            <person name="Nagasaki K."/>
            <person name="Hano T."/>
            <person name="Tomaru Y."/>
        </authorList>
    </citation>
    <scope>NUCLEOTIDE SEQUENCE [LARGE SCALE GENOMIC DNA]</scope>
    <source>
        <strain evidence="3 4">NIES-3715</strain>
    </source>
</reference>
<gene>
    <name evidence="3" type="ORF">CTEN210_13975</name>
</gene>
<dbReference type="InterPro" id="IPR028994">
    <property type="entry name" value="Integrin_alpha_N"/>
</dbReference>
<dbReference type="SUPFAM" id="SSF50965">
    <property type="entry name" value="Galactose oxidase, central domain"/>
    <property type="match status" value="2"/>
</dbReference>
<dbReference type="InterPro" id="IPR011043">
    <property type="entry name" value="Gal_Oxase/kelch_b-propeller"/>
</dbReference>
<dbReference type="AlphaFoldDB" id="A0AAD3HBW5"/>
<dbReference type="Gene3D" id="2.130.10.130">
    <property type="entry name" value="Integrin alpha, N-terminal"/>
    <property type="match status" value="2"/>
</dbReference>
<feature type="region of interest" description="Disordered" evidence="1">
    <location>
        <begin position="571"/>
        <end position="609"/>
    </location>
</feature>
<accession>A0AAD3HBW5</accession>
<dbReference type="EMBL" id="BLLK01000058">
    <property type="protein sequence ID" value="GFH57499.1"/>
    <property type="molecule type" value="Genomic_DNA"/>
</dbReference>
<keyword evidence="2" id="KW-1133">Transmembrane helix</keyword>
<feature type="transmembrane region" description="Helical" evidence="2">
    <location>
        <begin position="476"/>
        <end position="504"/>
    </location>
</feature>
<sequence length="674" mass="72180">MVDRASKRQANSQMIFGIVIFLSHHTNQATSESSIRTDVNPSTVKNSKKSRELSLIATPSDKAWDDHYYHELIHHEAGLAGAEPDDYFGSAVALSGDGSILAIGSRGMTNGSVFVFKEDNAVPGGWKDIGMLIDTRIGDYGALDMNDEGDMLVIGNPNSHNGKGSATVYRQVGDEWIKFGSEIVGTLDNGGNGHSVAISGSGFAVACGAPNAVGGLGRVTIHEWNSQGWMPSGDNGHTIDGTAGSFLGGSIALNYAGDRIVIGEKQMSPIIDGKALDLAGGVSVYDLVGRSWKQVGDTLTGSKEFAQFGNDVDISWSGNRIIIGAYKVEDESSTVTIYEENKSMWSLVGDVLYGEKSEKLGPSVRISGDGNVVASSAAKNDNGDHISKVKLFRYVASQKEWEEIKNNDSVAPKNLFGDAIALDTDGGRFAIGVESQNSHRGAIHVFKPVQTGVRVVNPAPTPSPQLISPNDSAGNALGSIGILSVVIGVLFAIAAAAWLALIILQRRRRAAIHKRQPANIMSYLDDFDDNAKVTPRGGVEIETVEDLFGPTFGRGPSNEYQKAAELVQNWRRRPSSARPASAVSAASNVPRNKPPRRPPTSPNRNVSLDDELAEVMDEYKKYGKDALDDDGLSFADSNALPEDDDSHLSFGDESNAYTYGTKWYGGDDDERKIV</sequence>
<proteinExistence type="predicted"/>
<keyword evidence="4" id="KW-1185">Reference proteome</keyword>
<dbReference type="Proteomes" id="UP001054902">
    <property type="component" value="Unassembled WGS sequence"/>
</dbReference>
<evidence type="ECO:0000313" key="4">
    <source>
        <dbReference type="Proteomes" id="UP001054902"/>
    </source>
</evidence>
<feature type="compositionally biased region" description="Low complexity" evidence="1">
    <location>
        <begin position="576"/>
        <end position="591"/>
    </location>
</feature>
<evidence type="ECO:0000313" key="3">
    <source>
        <dbReference type="EMBL" id="GFH57499.1"/>
    </source>
</evidence>
<evidence type="ECO:0000256" key="1">
    <source>
        <dbReference type="SAM" id="MobiDB-lite"/>
    </source>
</evidence>
<keyword evidence="2" id="KW-0472">Membrane</keyword>
<feature type="region of interest" description="Disordered" evidence="1">
    <location>
        <begin position="626"/>
        <end position="674"/>
    </location>
</feature>